<dbReference type="OrthoDB" id="4022663at2759"/>
<dbReference type="Proteomes" id="UP000694255">
    <property type="component" value="Unassembled WGS sequence"/>
</dbReference>
<dbReference type="RefSeq" id="XP_049263025.1">
    <property type="nucleotide sequence ID" value="XM_049407599.1"/>
</dbReference>
<reference evidence="2 3" key="1">
    <citation type="journal article" date="2021" name="DNA Res.">
        <title>Genome analysis of Candida subhashii reveals its hybrid nature and dual mitochondrial genome conformations.</title>
        <authorList>
            <person name="Mixao V."/>
            <person name="Hegedusova E."/>
            <person name="Saus E."/>
            <person name="Pryszcz L.P."/>
            <person name="Cillingova A."/>
            <person name="Nosek J."/>
            <person name="Gabaldon T."/>
        </authorList>
    </citation>
    <scope>NUCLEOTIDE SEQUENCE [LARGE SCALE GENOMIC DNA]</scope>
    <source>
        <strain evidence="2 3">CBS 10753</strain>
    </source>
</reference>
<comment type="caution">
    <text evidence="2">The sequence shown here is derived from an EMBL/GenBank/DDBJ whole genome shotgun (WGS) entry which is preliminary data.</text>
</comment>
<accession>A0A8J5ULV2</accession>
<feature type="region of interest" description="Disordered" evidence="1">
    <location>
        <begin position="35"/>
        <end position="66"/>
    </location>
</feature>
<evidence type="ECO:0000313" key="3">
    <source>
        <dbReference type="Proteomes" id="UP000694255"/>
    </source>
</evidence>
<dbReference type="GeneID" id="73470515"/>
<dbReference type="EMBL" id="JAGSYN010000162">
    <property type="protein sequence ID" value="KAG7662792.1"/>
    <property type="molecule type" value="Genomic_DNA"/>
</dbReference>
<evidence type="ECO:0000256" key="1">
    <source>
        <dbReference type="SAM" id="MobiDB-lite"/>
    </source>
</evidence>
<sequence length="117" mass="14002">MSYQDSYLQDKKRKLSQGLVDENMKDKLSYLTEEQKQDMDAMMMEDDESYDEEEEEEQQPMSMDDLERKNRALVVIEEFLQNENGELRKSLKEMQKENEALKNVLRNDFKVNYKSGV</sequence>
<organism evidence="2 3">
    <name type="scientific">[Candida] subhashii</name>
    <dbReference type="NCBI Taxonomy" id="561895"/>
    <lineage>
        <taxon>Eukaryota</taxon>
        <taxon>Fungi</taxon>
        <taxon>Dikarya</taxon>
        <taxon>Ascomycota</taxon>
        <taxon>Saccharomycotina</taxon>
        <taxon>Pichiomycetes</taxon>
        <taxon>Debaryomycetaceae</taxon>
        <taxon>Spathaspora</taxon>
    </lineage>
</organism>
<protein>
    <submittedName>
        <fullName evidence="2">Uncharacterized protein</fullName>
    </submittedName>
</protein>
<name>A0A8J5ULV2_9ASCO</name>
<evidence type="ECO:0000313" key="2">
    <source>
        <dbReference type="EMBL" id="KAG7662792.1"/>
    </source>
</evidence>
<dbReference type="AlphaFoldDB" id="A0A8J5ULV2"/>
<feature type="compositionally biased region" description="Acidic residues" evidence="1">
    <location>
        <begin position="43"/>
        <end position="58"/>
    </location>
</feature>
<keyword evidence="3" id="KW-1185">Reference proteome</keyword>
<proteinExistence type="predicted"/>
<gene>
    <name evidence="2" type="ORF">J8A68_003715</name>
</gene>